<dbReference type="InterPro" id="IPR013929">
    <property type="entry name" value="RPAP1_C"/>
</dbReference>
<dbReference type="Pfam" id="PF08620">
    <property type="entry name" value="RPAP1_C"/>
    <property type="match status" value="1"/>
</dbReference>
<proteinExistence type="predicted"/>
<dbReference type="EMBL" id="FR839631">
    <property type="protein sequence ID" value="CCA40246.1"/>
    <property type="molecule type" value="Genomic_DNA"/>
</dbReference>
<reference key="2">
    <citation type="submission" date="2011-04" db="EMBL/GenBank/DDBJ databases">
        <title>High-quality genome sequence of Pichia pastoris CBS 7435.</title>
        <authorList>
            <person name="Kueberl A."/>
            <person name="Schneider J."/>
            <person name="Thallinger G.G."/>
            <person name="Anderl I."/>
            <person name="Wibberg D."/>
            <person name="Hajek T."/>
            <person name="Jaenicke S."/>
            <person name="Brinkrolf K."/>
            <person name="Goesmann A."/>
            <person name="Szczepanowski R."/>
            <person name="Puehler A."/>
            <person name="Schwab H."/>
            <person name="Glieder A."/>
            <person name="Pichler H."/>
        </authorList>
    </citation>
    <scope>NUCLEOTIDE SEQUENCE</scope>
    <source>
        <strain>CBS 7435</strain>
    </source>
</reference>
<protein>
    <submittedName>
        <fullName evidence="3">Protein involved in transcription</fullName>
    </submittedName>
</protein>
<dbReference type="HOGENOM" id="CLU_614097_0_0_1"/>
<feature type="region of interest" description="Disordered" evidence="1">
    <location>
        <begin position="111"/>
        <end position="130"/>
    </location>
</feature>
<feature type="compositionally biased region" description="Polar residues" evidence="1">
    <location>
        <begin position="192"/>
        <end position="210"/>
    </location>
</feature>
<name>F2QXW8_KOMPC</name>
<accession>F2QXW8</accession>
<evidence type="ECO:0000259" key="2">
    <source>
        <dbReference type="Pfam" id="PF08620"/>
    </source>
</evidence>
<feature type="compositionally biased region" description="Polar residues" evidence="1">
    <location>
        <begin position="116"/>
        <end position="129"/>
    </location>
</feature>
<dbReference type="AlphaFoldDB" id="F2QXW8"/>
<dbReference type="Proteomes" id="UP000006853">
    <property type="component" value="Chromosome 4"/>
</dbReference>
<reference evidence="3 4" key="1">
    <citation type="journal article" date="2011" name="J. Biotechnol.">
        <title>High-quality genome sequence of Pichia pastoris CBS7435.</title>
        <authorList>
            <person name="Kuberl A."/>
            <person name="Schneider J."/>
            <person name="Thallinger G.G."/>
            <person name="Anderl I."/>
            <person name="Wibberg D."/>
            <person name="Hajek T."/>
            <person name="Jaenicke S."/>
            <person name="Brinkrolf K."/>
            <person name="Goesmann A."/>
            <person name="Szczepanowski R."/>
            <person name="Puhler A."/>
            <person name="Schwab H."/>
            <person name="Glieder A."/>
            <person name="Pichler H."/>
        </authorList>
    </citation>
    <scope>NUCLEOTIDE SEQUENCE [LARGE SCALE GENOMIC DNA]</scope>
    <source>
        <strain evidence="4">ATCC 76273 / CBS 7435 / CECT 11047 / NRRL Y-11430 / Wegner 21-1</strain>
    </source>
</reference>
<gene>
    <name evidence="3" type="primary">RBA50</name>
    <name evidence="3" type="ordered locus">PP7435_Chr4-0068</name>
</gene>
<dbReference type="GO" id="GO:0006366">
    <property type="term" value="P:transcription by RNA polymerase II"/>
    <property type="evidence" value="ECO:0007669"/>
    <property type="project" value="InterPro"/>
</dbReference>
<evidence type="ECO:0000256" key="1">
    <source>
        <dbReference type="SAM" id="MobiDB-lite"/>
    </source>
</evidence>
<keyword evidence="4" id="KW-1185">Reference proteome</keyword>
<evidence type="ECO:0000313" key="4">
    <source>
        <dbReference type="Proteomes" id="UP000006853"/>
    </source>
</evidence>
<feature type="region of interest" description="Disordered" evidence="1">
    <location>
        <begin position="192"/>
        <end position="213"/>
    </location>
</feature>
<evidence type="ECO:0000313" key="3">
    <source>
        <dbReference type="EMBL" id="CCA40246.1"/>
    </source>
</evidence>
<organism evidence="3 4">
    <name type="scientific">Komagataella phaffii (strain ATCC 76273 / CBS 7435 / CECT 11047 / NRRL Y-11430 / Wegner 21-1)</name>
    <name type="common">Yeast</name>
    <name type="synonym">Pichia pastoris</name>
    <dbReference type="NCBI Taxonomy" id="981350"/>
    <lineage>
        <taxon>Eukaryota</taxon>
        <taxon>Fungi</taxon>
        <taxon>Dikarya</taxon>
        <taxon>Ascomycota</taxon>
        <taxon>Saccharomycotina</taxon>
        <taxon>Pichiomycetes</taxon>
        <taxon>Pichiales</taxon>
        <taxon>Pichiaceae</taxon>
        <taxon>Komagataella</taxon>
    </lineage>
</organism>
<feature type="domain" description="RPAP1 C-terminal" evidence="2">
    <location>
        <begin position="322"/>
        <end position="389"/>
    </location>
</feature>
<sequence>MRDDVTMKKKKQAKQLTPAPKSYTKIISMNLINEVIERNLNFESTTEELRNAENVPVVSLDGFPVATKRRPSKWSNRLHSKKPQTFPTDELKSLYKKTDYVSKPDRILHLGADTPGLQSPSQGTAGQSKDLSKYISRESLPFSQRTSSENEKNSDYINPQTKSLQFVDESCCTENIEGYGTWIGGTVIEPPSVSSSKTEGIKSASSTEAYSNGEDASTKKCKLSCKTEFQQSLQWDDVEYFNELYPKCSESTIETEIPNNTTINTKEKEYIELDLNDPEFNEKLHQKYFPDLPAHPEQLAWMSPVTNETEEGDDVVYDDVKDIRFDFKGEMIPTSKVLSIPTAEGLHHHSRNPGMAGYTLHELASYACSTFPSQKCIAIQTLGRILYKLGKHSYPISVDEIEARDSGRYLLASFEDTIWKLIEEFHIIEILIKSSNERETSNLSIRSYAVEALWLWRAGEGDKRSLTSQHGSNN</sequence>
<dbReference type="PANTHER" id="PTHR21483">
    <property type="entry name" value="RNA POLYMERASE II-ASSOCIATED PROTEIN 1"/>
    <property type="match status" value="1"/>
</dbReference>
<dbReference type="InterPro" id="IPR039913">
    <property type="entry name" value="RPAP1/Rba50"/>
</dbReference>
<dbReference type="PANTHER" id="PTHR21483:SF18">
    <property type="entry name" value="RNA POLYMERASE II-ASSOCIATED PROTEIN 1"/>
    <property type="match status" value="1"/>
</dbReference>
<reference evidence="3 4" key="3">
    <citation type="journal article" date="2016" name="FEMS Yeast Res.">
        <title>Curation of the genome annotation of Pichia pastoris (Komagataella phaffii) CBS7435 from gene level to protein function.</title>
        <authorList>
            <person name="Valli M."/>
            <person name="Tatto N.E."/>
            <person name="Peymann A."/>
            <person name="Gruber C."/>
            <person name="Landes N."/>
            <person name="Ekker H."/>
            <person name="Thallinger G.G."/>
            <person name="Mattanovich D."/>
            <person name="Gasser B."/>
            <person name="Graf A.B."/>
        </authorList>
    </citation>
    <scope>GENOME REANNOTATION</scope>
    <source>
        <strain evidence="3 4">ATCC 76273 / CBS 7435 / CECT 11047 / NRRL Y-11430 / Wegner 21-1</strain>
    </source>
</reference>